<evidence type="ECO:0000256" key="1">
    <source>
        <dbReference type="ARBA" id="ARBA00008668"/>
    </source>
</evidence>
<comment type="similarity">
    <text evidence="1">Belongs to the 'GDSL' lipolytic enzyme family.</text>
</comment>
<reference evidence="4 5" key="1">
    <citation type="submission" date="2021-08" db="EMBL/GenBank/DDBJ databases">
        <title>WGS assembly of Ceratopteris richardii.</title>
        <authorList>
            <person name="Marchant D.B."/>
            <person name="Chen G."/>
            <person name="Jenkins J."/>
            <person name="Shu S."/>
            <person name="Leebens-Mack J."/>
            <person name="Grimwood J."/>
            <person name="Schmutz J."/>
            <person name="Soltis P."/>
            <person name="Soltis D."/>
            <person name="Chen Z.-H."/>
        </authorList>
    </citation>
    <scope>NUCLEOTIDE SEQUENCE [LARGE SCALE GENOMIC DNA]</scope>
    <source>
        <strain evidence="4">Whitten #5841</strain>
        <tissue evidence="4">Leaf</tissue>
    </source>
</reference>
<dbReference type="PANTHER" id="PTHR46020:SF4">
    <property type="entry name" value="OS04G0650200 PROTEIN"/>
    <property type="match status" value="1"/>
</dbReference>
<dbReference type="OMA" id="RENICIC"/>
<name>A0A8T2RJ46_CERRI</name>
<proteinExistence type="inferred from homology"/>
<evidence type="ECO:0000256" key="3">
    <source>
        <dbReference type="ARBA" id="ARBA00023098"/>
    </source>
</evidence>
<keyword evidence="2" id="KW-0378">Hydrolase</keyword>
<evidence type="ECO:0000313" key="4">
    <source>
        <dbReference type="EMBL" id="KAH7295563.1"/>
    </source>
</evidence>
<dbReference type="InterPro" id="IPR001087">
    <property type="entry name" value="GDSL"/>
</dbReference>
<dbReference type="OrthoDB" id="1600564at2759"/>
<evidence type="ECO:0008006" key="6">
    <source>
        <dbReference type="Google" id="ProtNLM"/>
    </source>
</evidence>
<dbReference type="PANTHER" id="PTHR46020">
    <property type="entry name" value="OSJNBB0059K02.9 PROTEIN"/>
    <property type="match status" value="1"/>
</dbReference>
<dbReference type="GO" id="GO:0016788">
    <property type="term" value="F:hydrolase activity, acting on ester bonds"/>
    <property type="evidence" value="ECO:0007669"/>
    <property type="project" value="InterPro"/>
</dbReference>
<organism evidence="4 5">
    <name type="scientific">Ceratopteris richardii</name>
    <name type="common">Triangle waterfern</name>
    <dbReference type="NCBI Taxonomy" id="49495"/>
    <lineage>
        <taxon>Eukaryota</taxon>
        <taxon>Viridiplantae</taxon>
        <taxon>Streptophyta</taxon>
        <taxon>Embryophyta</taxon>
        <taxon>Tracheophyta</taxon>
        <taxon>Polypodiopsida</taxon>
        <taxon>Polypodiidae</taxon>
        <taxon>Polypodiales</taxon>
        <taxon>Pteridineae</taxon>
        <taxon>Pteridaceae</taxon>
        <taxon>Parkerioideae</taxon>
        <taxon>Ceratopteris</taxon>
    </lineage>
</organism>
<accession>A0A8T2RJ46</accession>
<dbReference type="SUPFAM" id="SSF52266">
    <property type="entry name" value="SGNH hydrolase"/>
    <property type="match status" value="1"/>
</dbReference>
<dbReference type="InterPro" id="IPR036514">
    <property type="entry name" value="SGNH_hydro_sf"/>
</dbReference>
<protein>
    <recommendedName>
        <fullName evidence="6">GDSL esterase/lipase</fullName>
    </recommendedName>
</protein>
<evidence type="ECO:0000313" key="5">
    <source>
        <dbReference type="Proteomes" id="UP000825935"/>
    </source>
</evidence>
<dbReference type="Gene3D" id="3.40.50.1110">
    <property type="entry name" value="SGNH hydrolase"/>
    <property type="match status" value="1"/>
</dbReference>
<dbReference type="GO" id="GO:0006629">
    <property type="term" value="P:lipid metabolic process"/>
    <property type="evidence" value="ECO:0007669"/>
    <property type="project" value="UniProtKB-KW"/>
</dbReference>
<dbReference type="Pfam" id="PF00657">
    <property type="entry name" value="Lipase_GDSL"/>
    <property type="match status" value="1"/>
</dbReference>
<sequence length="344" mass="38145">MQTPNAGGVDIGIRTGDDETITAWEYCMFDAEAAKPPALFVFGDSYADTGNHDKHNPNVSQPWRIPYGQTWPGNPSGRYSDGFVLTDFIARFLNLPAPLPYSQVKEMPATGLDFAYGGSGVFDTYGPAYIPIRTQIEQFESLAQGNPVDYKNSLVLFVYSGNDYAVHFLKYGLTDLPILIPRIIEEIKLLLKRLHKLGFRRFAVTNLEPTGCLPFVRMPSGIMNCIQIDNFLTSMHNDLLSKALATLRTSSSHDAKYILLDQYSTFLEIFSSASDYGFGEDVLKSCCVGASTDTGCGAVDDSGEPLYKVCNDPSKAFFWDGAHPTEAGWKAVTWRFYPLIISLR</sequence>
<dbReference type="EMBL" id="CM035432">
    <property type="protein sequence ID" value="KAH7295563.1"/>
    <property type="molecule type" value="Genomic_DNA"/>
</dbReference>
<keyword evidence="5" id="KW-1185">Reference proteome</keyword>
<dbReference type="Proteomes" id="UP000825935">
    <property type="component" value="Chromosome 27"/>
</dbReference>
<keyword evidence="3" id="KW-0443">Lipid metabolism</keyword>
<comment type="caution">
    <text evidence="4">The sequence shown here is derived from an EMBL/GenBank/DDBJ whole genome shotgun (WGS) entry which is preliminary data.</text>
</comment>
<evidence type="ECO:0000256" key="2">
    <source>
        <dbReference type="ARBA" id="ARBA00022801"/>
    </source>
</evidence>
<gene>
    <name evidence="4" type="ORF">KP509_27G054900</name>
</gene>
<dbReference type="AlphaFoldDB" id="A0A8T2RJ46"/>